<evidence type="ECO:0000259" key="3">
    <source>
        <dbReference type="Pfam" id="PF14331"/>
    </source>
</evidence>
<accession>A0A975GLN0</accession>
<protein>
    <submittedName>
        <fullName evidence="4">Type VI secretion system protein domain-containing protein, IcmF-like</fullName>
    </submittedName>
</protein>
<keyword evidence="5" id="KW-1185">Reference proteome</keyword>
<sequence>MGTIKRILLYLLGGIIASLLFVYRRSLWAAIHSPTPTHLLIGIILLILLILIFIFFIFRSAKKEASPQPPDKIPFAKTDDLQKPEKGPPEKYGFSKRKLRLSFARNIKYLRDKVSGKNYRYDIPWFLMIGEAGAGKTTALRWIEPQSATSAIPAEGPYKTKNLCEWHFSDNGLVLDVAGTLVFRESLESPDTGAWPYLLRLLQKYRPRRPTDGIVLAISCENLIRTDPGKFEEKAELLYEKLRQAQKILGIHLPVYVLITKCDLVNGFQNFCHQLPKQMTHNIFGWSSPYKTDAAYSPDWADEAFQSIHSTLFRTQFEIFSNMTDVRESDALFSFPIHFQLLTKPIRIYLNSLFKKSVYHDESFIFRGLYFCGHGGTEASGTALSPLFVKDLFEKKIFSEFRLAWPLERELISRNRKVRAALAVAVVIAVVGGLGLWDAYRHLLRDKNNILPGFTQIREDFEASKAFEELNFEKSAQNLFDSMKNLRTLRYVFIPPSWFSDVHKEIRQSMLKAYNEIILKVIFKKLKEKAETIFFKTNHMSPQIRTDEDMVFIEKTTPFIELCKPEFTDLYRFVRDVTKLQEHADLYNDFCKTKDLNKLNLVVNYLFGNSLPRGFDKNIRTYSDVSDETEYPVFQYGIFKIKAGSEKLESLTEKLYERLFQAGRITEALLLQELADKLNIFAQKTRSSDRDGLLIRDVLETISRTEENLASERFAWISSDTFNLGESYDNILSRIEKSHFFGPDLRLEVQRAGESAFRRFKNTLKIKESVLTGPLLKVKDGELVMALSPSTLALKADLETLLKQPFMVMEPVRGQRIGQLPPGTRFSSWNTDILDEAVRIFEPYENYMKKRGGRIASTGLQKTIISDTAKSNLERKVRDMIAQARRLEPVSDGLGNRPRETFDDQLDETNIFLEIRNFKEAEKFFNRLLFYFRKLGLADAEKELLNILSGQSFALLERVDDFLSHENIYRIRGEDFSWWNGQETPSLAAYDVVDEKELEYHLRLQRERIRHLAYEYAEPLITFHARRNQAHVRANPGRGKLFSNGKSEQEQVLFKWKRILSALEDYENKKPANSVTVLEKFILFDMNDINETNYFKKISQKDLNERSSDIFLQRRNDLRRKLYERCQEFAASRIITEYAEIRDFFDRELKGRFPFSEIKGQAVFSEANPESIRDFYSLFDEDAATLKDVLRLNKQFGISGDQTFAFLDQMEKVREFFVSYLEAGKAEGEEVKQEIPVLDFNVRFRVNQANEFMANTIIDWNLTVGSQVFRYGDEKLAGRWQFGDPVSLSFRWAKNAMDYPYFARQPAEGKITENRTVKYEFNTQWSLIHFLRTCAFSLKDTEPHTLEFVIDTVRAGSESEKNGKSQAKVFIRLVVSTSDKAKKVLKMPYFPRQAPELKWSSGNYTELKLPIPESLPDATENASPKEK</sequence>
<feature type="transmembrane region" description="Helical" evidence="2">
    <location>
        <begin position="7"/>
        <end position="26"/>
    </location>
</feature>
<dbReference type="Gene3D" id="3.40.50.300">
    <property type="entry name" value="P-loop containing nucleotide triphosphate hydrolases"/>
    <property type="match status" value="1"/>
</dbReference>
<feature type="compositionally biased region" description="Basic and acidic residues" evidence="1">
    <location>
        <begin position="77"/>
        <end position="89"/>
    </location>
</feature>
<dbReference type="InterPro" id="IPR053156">
    <property type="entry name" value="T6SS_TssM-like"/>
</dbReference>
<evidence type="ECO:0000256" key="2">
    <source>
        <dbReference type="SAM" id="Phobius"/>
    </source>
</evidence>
<name>A0A975GLN0_9BACT</name>
<evidence type="ECO:0000313" key="5">
    <source>
        <dbReference type="Proteomes" id="UP000663722"/>
    </source>
</evidence>
<feature type="transmembrane region" description="Helical" evidence="2">
    <location>
        <begin position="38"/>
        <end position="58"/>
    </location>
</feature>
<dbReference type="Proteomes" id="UP000663722">
    <property type="component" value="Chromosome"/>
</dbReference>
<dbReference type="PANTHER" id="PTHR36153">
    <property type="entry name" value="INNER MEMBRANE PROTEIN-RELATED"/>
    <property type="match status" value="1"/>
</dbReference>
<feature type="domain" description="Type VI secretion system component TssM1 N-terminal" evidence="3">
    <location>
        <begin position="191"/>
        <end position="424"/>
    </location>
</feature>
<organism evidence="4 5">
    <name type="scientific">Desulfonema magnum</name>
    <dbReference type="NCBI Taxonomy" id="45655"/>
    <lineage>
        <taxon>Bacteria</taxon>
        <taxon>Pseudomonadati</taxon>
        <taxon>Thermodesulfobacteriota</taxon>
        <taxon>Desulfobacteria</taxon>
        <taxon>Desulfobacterales</taxon>
        <taxon>Desulfococcaceae</taxon>
        <taxon>Desulfonema</taxon>
    </lineage>
</organism>
<dbReference type="RefSeq" id="WP_207681684.1">
    <property type="nucleotide sequence ID" value="NZ_CP061800.1"/>
</dbReference>
<dbReference type="KEGG" id="dmm:dnm_017850"/>
<keyword evidence="2" id="KW-0812">Transmembrane</keyword>
<proteinExistence type="predicted"/>
<keyword evidence="2" id="KW-1133">Transmembrane helix</keyword>
<dbReference type="InterPro" id="IPR025743">
    <property type="entry name" value="TssM1_N"/>
</dbReference>
<feature type="transmembrane region" description="Helical" evidence="2">
    <location>
        <begin position="418"/>
        <end position="437"/>
    </location>
</feature>
<dbReference type="InterPro" id="IPR027417">
    <property type="entry name" value="P-loop_NTPase"/>
</dbReference>
<dbReference type="PANTHER" id="PTHR36153:SF1">
    <property type="entry name" value="TYPE VI SECRETION SYSTEM COMPONENT TSSM1"/>
    <property type="match status" value="1"/>
</dbReference>
<dbReference type="Pfam" id="PF14331">
    <property type="entry name" value="IcmF-related_N"/>
    <property type="match status" value="1"/>
</dbReference>
<feature type="region of interest" description="Disordered" evidence="1">
    <location>
        <begin position="64"/>
        <end position="92"/>
    </location>
</feature>
<reference evidence="4" key="1">
    <citation type="journal article" date="2021" name="Microb. Physiol.">
        <title>Proteogenomic Insights into the Physiology of Marine, Sulfate-Reducing, Filamentous Desulfonema limicola and Desulfonema magnum.</title>
        <authorList>
            <person name="Schnaars V."/>
            <person name="Wohlbrand L."/>
            <person name="Scheve S."/>
            <person name="Hinrichs C."/>
            <person name="Reinhardt R."/>
            <person name="Rabus R."/>
        </authorList>
    </citation>
    <scope>NUCLEOTIDE SEQUENCE</scope>
    <source>
        <strain evidence="4">4be13</strain>
    </source>
</reference>
<evidence type="ECO:0000256" key="1">
    <source>
        <dbReference type="SAM" id="MobiDB-lite"/>
    </source>
</evidence>
<dbReference type="EMBL" id="CP061800">
    <property type="protein sequence ID" value="QTA85770.1"/>
    <property type="molecule type" value="Genomic_DNA"/>
</dbReference>
<gene>
    <name evidence="4" type="ORF">dnm_017850</name>
</gene>
<dbReference type="SUPFAM" id="SSF52540">
    <property type="entry name" value="P-loop containing nucleoside triphosphate hydrolases"/>
    <property type="match status" value="1"/>
</dbReference>
<evidence type="ECO:0000313" key="4">
    <source>
        <dbReference type="EMBL" id="QTA85770.1"/>
    </source>
</evidence>
<keyword evidence="2" id="KW-0472">Membrane</keyword>